<dbReference type="PANTHER" id="PTHR12276:SF5">
    <property type="entry name" value="EPSIN-5"/>
    <property type="match status" value="1"/>
</dbReference>
<feature type="compositionally biased region" description="Basic and acidic residues" evidence="1">
    <location>
        <begin position="260"/>
        <end position="305"/>
    </location>
</feature>
<dbReference type="PROSITE" id="PS50942">
    <property type="entry name" value="ENTH"/>
    <property type="match status" value="1"/>
</dbReference>
<dbReference type="KEGG" id="kng:KNAG_0A05100"/>
<feature type="region of interest" description="Disordered" evidence="1">
    <location>
        <begin position="239"/>
        <end position="421"/>
    </location>
</feature>
<dbReference type="GO" id="GO:0030125">
    <property type="term" value="C:clathrin vesicle coat"/>
    <property type="evidence" value="ECO:0007669"/>
    <property type="project" value="EnsemblFungi"/>
</dbReference>
<dbReference type="GO" id="GO:0005768">
    <property type="term" value="C:endosome"/>
    <property type="evidence" value="ECO:0007669"/>
    <property type="project" value="EnsemblFungi"/>
</dbReference>
<feature type="compositionally biased region" description="Polar residues" evidence="1">
    <location>
        <begin position="356"/>
        <end position="374"/>
    </location>
</feature>
<feature type="compositionally biased region" description="Acidic residues" evidence="1">
    <location>
        <begin position="306"/>
        <end position="315"/>
    </location>
</feature>
<proteinExistence type="predicted"/>
<protein>
    <recommendedName>
        <fullName evidence="2">ENTH domain-containing protein</fullName>
    </recommendedName>
</protein>
<evidence type="ECO:0000313" key="4">
    <source>
        <dbReference type="Proteomes" id="UP000006310"/>
    </source>
</evidence>
<dbReference type="Pfam" id="PF01417">
    <property type="entry name" value="ENTH"/>
    <property type="match status" value="1"/>
</dbReference>
<evidence type="ECO:0000256" key="1">
    <source>
        <dbReference type="SAM" id="MobiDB-lite"/>
    </source>
</evidence>
<dbReference type="GO" id="GO:0080025">
    <property type="term" value="F:phosphatidylinositol-3,5-bisphosphate binding"/>
    <property type="evidence" value="ECO:0007669"/>
    <property type="project" value="EnsemblFungi"/>
</dbReference>
<dbReference type="OMA" id="WRVVLKC"/>
<organism evidence="3 4">
    <name type="scientific">Huiozyma naganishii (strain ATCC MYA-139 / BCRC 22969 / CBS 8797 / KCTC 17520 / NBRC 10181 / NCYC 3082 / Yp74L-3)</name>
    <name type="common">Yeast</name>
    <name type="synonym">Kazachstania naganishii</name>
    <dbReference type="NCBI Taxonomy" id="1071383"/>
    <lineage>
        <taxon>Eukaryota</taxon>
        <taxon>Fungi</taxon>
        <taxon>Dikarya</taxon>
        <taxon>Ascomycota</taxon>
        <taxon>Saccharomycotina</taxon>
        <taxon>Saccharomycetes</taxon>
        <taxon>Saccharomycetales</taxon>
        <taxon>Saccharomycetaceae</taxon>
        <taxon>Huiozyma</taxon>
    </lineage>
</organism>
<feature type="compositionally biased region" description="Low complexity" evidence="1">
    <location>
        <begin position="243"/>
        <end position="252"/>
    </location>
</feature>
<dbReference type="HOGENOM" id="CLU_053889_0_0_1"/>
<reference evidence="3 4" key="1">
    <citation type="journal article" date="2011" name="Proc. Natl. Acad. Sci. U.S.A.">
        <title>Evolutionary erosion of yeast sex chromosomes by mating-type switching accidents.</title>
        <authorList>
            <person name="Gordon J.L."/>
            <person name="Armisen D."/>
            <person name="Proux-Wera E."/>
            <person name="Oheigeartaigh S.S."/>
            <person name="Byrne K.P."/>
            <person name="Wolfe K.H."/>
        </authorList>
    </citation>
    <scope>NUCLEOTIDE SEQUENCE [LARGE SCALE GENOMIC DNA]</scope>
    <source>
        <strain evidence="4">ATCC MYA-139 / BCRC 22969 / CBS 8797 / CCRC 22969 / KCTC 17520 / NBRC 10181 / NCYC 3082</strain>
    </source>
</reference>
<evidence type="ECO:0000259" key="2">
    <source>
        <dbReference type="PROSITE" id="PS50942"/>
    </source>
</evidence>
<dbReference type="eggNOG" id="KOG2056">
    <property type="taxonomic scope" value="Eukaryota"/>
</dbReference>
<dbReference type="GO" id="GO:0007015">
    <property type="term" value="P:actin filament organization"/>
    <property type="evidence" value="ECO:0007669"/>
    <property type="project" value="TreeGrafter"/>
</dbReference>
<dbReference type="GO" id="GO:0032511">
    <property type="term" value="P:late endosome to vacuole transport via multivesicular body sorting pathway"/>
    <property type="evidence" value="ECO:0007669"/>
    <property type="project" value="EnsemblFungi"/>
</dbReference>
<sequence>MDSLSKKIQNLGIHDIRNAARFAQNVIVQYEPYQVDIRRATNTDAWGPTPKHLSKVLRHRYQVPMYLMTEYILKRLVDHIATRPKNLYEKARKDYVNYGAEWRVVLKCLTVIEFLMLNVDEGDELNQIRSSLQTHKHILTREVAQYRVKFSNDGKMEVHERGIRKKGETIVQFMEDPHFLKRERNKNKQNASKIRHQTETSIYNANAMDSASLAATTGTNNGLGANGYDYVDDSDEFDDAGADVDASGVGASIGANVGHPQERKRTTLEEQRRQRREILRERIRSTEQQRKKQVSKDAHAQKQQEEIPDLLDMDFDAPAPTSPSLGGSTAQPTTDKSGTTQEDNDEEDDGFGDFQTDANPWSSSEPAVQPNTAGSPALDDLLGSGPSKSNGKPAANTTNSTGSAQNKDLFADLYTNSKSLI</sequence>
<dbReference type="EMBL" id="HE978314">
    <property type="protein sequence ID" value="CCK68177.1"/>
    <property type="molecule type" value="Genomic_DNA"/>
</dbReference>
<dbReference type="GO" id="GO:0006895">
    <property type="term" value="P:Golgi to endosome transport"/>
    <property type="evidence" value="ECO:0007669"/>
    <property type="project" value="EnsemblFungi"/>
</dbReference>
<dbReference type="GO" id="GO:0034498">
    <property type="term" value="P:early endosome to Golgi transport"/>
    <property type="evidence" value="ECO:0007669"/>
    <property type="project" value="EnsemblFungi"/>
</dbReference>
<dbReference type="AlphaFoldDB" id="J7RTT4"/>
<accession>J7RTT4</accession>
<gene>
    <name evidence="3" type="primary">KNAG0A05100</name>
    <name evidence="3" type="ordered locus">KNAG_0A05100</name>
</gene>
<dbReference type="OrthoDB" id="4033880at2759"/>
<dbReference type="GO" id="GO:0005886">
    <property type="term" value="C:plasma membrane"/>
    <property type="evidence" value="ECO:0007669"/>
    <property type="project" value="TreeGrafter"/>
</dbReference>
<keyword evidence="4" id="KW-1185">Reference proteome</keyword>
<reference evidence="4" key="2">
    <citation type="submission" date="2012-08" db="EMBL/GenBank/DDBJ databases">
        <title>Genome sequence of Kazachstania naganishii.</title>
        <authorList>
            <person name="Gordon J.L."/>
            <person name="Armisen D."/>
            <person name="Proux-Wera E."/>
            <person name="OhEigeartaigh S.S."/>
            <person name="Byrne K.P."/>
            <person name="Wolfe K.H."/>
        </authorList>
    </citation>
    <scope>NUCLEOTIDE SEQUENCE [LARGE SCALE GENOMIC DNA]</scope>
    <source>
        <strain evidence="4">ATCC MYA-139 / BCRC 22969 / CBS 8797 / CCRC 22969 / KCTC 17520 / NBRC 10181 / NCYC 3082</strain>
    </source>
</reference>
<dbReference type="PANTHER" id="PTHR12276">
    <property type="entry name" value="EPSIN/ENT-RELATED"/>
    <property type="match status" value="1"/>
</dbReference>
<feature type="domain" description="ENTH" evidence="2">
    <location>
        <begin position="25"/>
        <end position="184"/>
    </location>
</feature>
<dbReference type="GO" id="GO:0005829">
    <property type="term" value="C:cytosol"/>
    <property type="evidence" value="ECO:0007669"/>
    <property type="project" value="GOC"/>
</dbReference>
<feature type="compositionally biased region" description="Polar residues" evidence="1">
    <location>
        <begin position="386"/>
        <end position="406"/>
    </location>
</feature>
<dbReference type="GO" id="GO:0006897">
    <property type="term" value="P:endocytosis"/>
    <property type="evidence" value="ECO:0007669"/>
    <property type="project" value="TreeGrafter"/>
</dbReference>
<dbReference type="SMART" id="SM00273">
    <property type="entry name" value="ENTH"/>
    <property type="match status" value="1"/>
</dbReference>
<dbReference type="Proteomes" id="UP000006310">
    <property type="component" value="Chromosome 1"/>
</dbReference>
<dbReference type="STRING" id="1071383.J7RTT4"/>
<dbReference type="SUPFAM" id="SSF48464">
    <property type="entry name" value="ENTH/VHS domain"/>
    <property type="match status" value="1"/>
</dbReference>
<feature type="compositionally biased region" description="Polar residues" evidence="1">
    <location>
        <begin position="322"/>
        <end position="341"/>
    </location>
</feature>
<dbReference type="RefSeq" id="XP_022462423.1">
    <property type="nucleotide sequence ID" value="XM_022609407.1"/>
</dbReference>
<dbReference type="InterPro" id="IPR013809">
    <property type="entry name" value="ENTH"/>
</dbReference>
<dbReference type="GeneID" id="34523812"/>
<feature type="compositionally biased region" description="Acidic residues" evidence="1">
    <location>
        <begin position="342"/>
        <end position="351"/>
    </location>
</feature>
<name>J7RTT4_HUIN7</name>
<dbReference type="GO" id="GO:0030276">
    <property type="term" value="F:clathrin binding"/>
    <property type="evidence" value="ECO:0007669"/>
    <property type="project" value="EnsemblFungi"/>
</dbReference>
<evidence type="ECO:0000313" key="3">
    <source>
        <dbReference type="EMBL" id="CCK68177.1"/>
    </source>
</evidence>
<dbReference type="Gene3D" id="1.25.40.90">
    <property type="match status" value="1"/>
</dbReference>
<dbReference type="InterPro" id="IPR008942">
    <property type="entry name" value="ENTH_VHS"/>
</dbReference>
<dbReference type="CDD" id="cd16993">
    <property type="entry name" value="ENTH_Ent5"/>
    <property type="match status" value="1"/>
</dbReference>